<keyword evidence="4" id="KW-1185">Reference proteome</keyword>
<feature type="compositionally biased region" description="Basic and acidic residues" evidence="1">
    <location>
        <begin position="212"/>
        <end position="225"/>
    </location>
</feature>
<feature type="compositionally biased region" description="Polar residues" evidence="1">
    <location>
        <begin position="192"/>
        <end position="204"/>
    </location>
</feature>
<dbReference type="OrthoDB" id="5404165at2759"/>
<dbReference type="AlphaFoldDB" id="A0A3N4LRA9"/>
<sequence>MAMDTAQIIAVVLLCVFSSLFTSCLVITQVRQRLKAKKKHRNWSARYQGRAQQRLENNRRIWAMFGLTYNGTIDDVRQSDDEDGEYVVESKFSMHRPGAAHGEGAHGSSSHAQPPPPPYSSPQCPERFHDHRRDQNMDHKIVSPRPQRHFQLRAPELVAAGPLRRSDTIRSMRRPMPPVSRVTPESNPLDVHQSNAESSISSVGSEPPVSPRRLDSISRRRNDDG</sequence>
<feature type="region of interest" description="Disordered" evidence="1">
    <location>
        <begin position="156"/>
        <end position="225"/>
    </location>
</feature>
<evidence type="ECO:0000313" key="4">
    <source>
        <dbReference type="Proteomes" id="UP000267821"/>
    </source>
</evidence>
<feature type="region of interest" description="Disordered" evidence="1">
    <location>
        <begin position="96"/>
        <end position="130"/>
    </location>
</feature>
<keyword evidence="2" id="KW-0812">Transmembrane</keyword>
<keyword evidence="2" id="KW-1133">Transmembrane helix</keyword>
<evidence type="ECO:0000256" key="2">
    <source>
        <dbReference type="SAM" id="Phobius"/>
    </source>
</evidence>
<gene>
    <name evidence="3" type="ORF">L211DRAFT_848961</name>
</gene>
<name>A0A3N4LRA9_9PEZI</name>
<evidence type="ECO:0000313" key="3">
    <source>
        <dbReference type="EMBL" id="RPB24218.1"/>
    </source>
</evidence>
<proteinExistence type="predicted"/>
<reference evidence="3 4" key="1">
    <citation type="journal article" date="2018" name="Nat. Ecol. Evol.">
        <title>Pezizomycetes genomes reveal the molecular basis of ectomycorrhizal truffle lifestyle.</title>
        <authorList>
            <person name="Murat C."/>
            <person name="Payen T."/>
            <person name="Noel B."/>
            <person name="Kuo A."/>
            <person name="Morin E."/>
            <person name="Chen J."/>
            <person name="Kohler A."/>
            <person name="Krizsan K."/>
            <person name="Balestrini R."/>
            <person name="Da Silva C."/>
            <person name="Montanini B."/>
            <person name="Hainaut M."/>
            <person name="Levati E."/>
            <person name="Barry K.W."/>
            <person name="Belfiori B."/>
            <person name="Cichocki N."/>
            <person name="Clum A."/>
            <person name="Dockter R.B."/>
            <person name="Fauchery L."/>
            <person name="Guy J."/>
            <person name="Iotti M."/>
            <person name="Le Tacon F."/>
            <person name="Lindquist E.A."/>
            <person name="Lipzen A."/>
            <person name="Malagnac F."/>
            <person name="Mello A."/>
            <person name="Molinier V."/>
            <person name="Miyauchi S."/>
            <person name="Poulain J."/>
            <person name="Riccioni C."/>
            <person name="Rubini A."/>
            <person name="Sitrit Y."/>
            <person name="Splivallo R."/>
            <person name="Traeger S."/>
            <person name="Wang M."/>
            <person name="Zifcakova L."/>
            <person name="Wipf D."/>
            <person name="Zambonelli A."/>
            <person name="Paolocci F."/>
            <person name="Nowrousian M."/>
            <person name="Ottonello S."/>
            <person name="Baldrian P."/>
            <person name="Spatafora J.W."/>
            <person name="Henrissat B."/>
            <person name="Nagy L.G."/>
            <person name="Aury J.M."/>
            <person name="Wincker P."/>
            <person name="Grigoriev I.V."/>
            <person name="Bonfante P."/>
            <person name="Martin F.M."/>
        </authorList>
    </citation>
    <scope>NUCLEOTIDE SEQUENCE [LARGE SCALE GENOMIC DNA]</scope>
    <source>
        <strain evidence="3 4">ATCC MYA-4762</strain>
    </source>
</reference>
<dbReference type="EMBL" id="ML121542">
    <property type="protein sequence ID" value="RPB24218.1"/>
    <property type="molecule type" value="Genomic_DNA"/>
</dbReference>
<keyword evidence="2" id="KW-0472">Membrane</keyword>
<protein>
    <submittedName>
        <fullName evidence="3">Uncharacterized protein</fullName>
    </submittedName>
</protein>
<evidence type="ECO:0000256" key="1">
    <source>
        <dbReference type="SAM" id="MobiDB-lite"/>
    </source>
</evidence>
<feature type="transmembrane region" description="Helical" evidence="2">
    <location>
        <begin position="6"/>
        <end position="28"/>
    </location>
</feature>
<dbReference type="InParanoid" id="A0A3N4LRA9"/>
<accession>A0A3N4LRA9</accession>
<dbReference type="Proteomes" id="UP000267821">
    <property type="component" value="Unassembled WGS sequence"/>
</dbReference>
<feature type="compositionally biased region" description="Low complexity" evidence="1">
    <location>
        <begin position="99"/>
        <end position="112"/>
    </location>
</feature>
<organism evidence="3 4">
    <name type="scientific">Terfezia boudieri ATCC MYA-4762</name>
    <dbReference type="NCBI Taxonomy" id="1051890"/>
    <lineage>
        <taxon>Eukaryota</taxon>
        <taxon>Fungi</taxon>
        <taxon>Dikarya</taxon>
        <taxon>Ascomycota</taxon>
        <taxon>Pezizomycotina</taxon>
        <taxon>Pezizomycetes</taxon>
        <taxon>Pezizales</taxon>
        <taxon>Pezizaceae</taxon>
        <taxon>Terfezia</taxon>
    </lineage>
</organism>